<reference evidence="2 3" key="1">
    <citation type="journal article" date="2019" name="Nat. Ecol. Evol.">
        <title>Megaphylogeny resolves global patterns of mushroom evolution.</title>
        <authorList>
            <person name="Varga T."/>
            <person name="Krizsan K."/>
            <person name="Foldi C."/>
            <person name="Dima B."/>
            <person name="Sanchez-Garcia M."/>
            <person name="Sanchez-Ramirez S."/>
            <person name="Szollosi G.J."/>
            <person name="Szarkandi J.G."/>
            <person name="Papp V."/>
            <person name="Albert L."/>
            <person name="Andreopoulos W."/>
            <person name="Angelini C."/>
            <person name="Antonin V."/>
            <person name="Barry K.W."/>
            <person name="Bougher N.L."/>
            <person name="Buchanan P."/>
            <person name="Buyck B."/>
            <person name="Bense V."/>
            <person name="Catcheside P."/>
            <person name="Chovatia M."/>
            <person name="Cooper J."/>
            <person name="Damon W."/>
            <person name="Desjardin D."/>
            <person name="Finy P."/>
            <person name="Geml J."/>
            <person name="Haridas S."/>
            <person name="Hughes K."/>
            <person name="Justo A."/>
            <person name="Karasinski D."/>
            <person name="Kautmanova I."/>
            <person name="Kiss B."/>
            <person name="Kocsube S."/>
            <person name="Kotiranta H."/>
            <person name="LaButti K.M."/>
            <person name="Lechner B.E."/>
            <person name="Liimatainen K."/>
            <person name="Lipzen A."/>
            <person name="Lukacs Z."/>
            <person name="Mihaltcheva S."/>
            <person name="Morgado L.N."/>
            <person name="Niskanen T."/>
            <person name="Noordeloos M.E."/>
            <person name="Ohm R.A."/>
            <person name="Ortiz-Santana B."/>
            <person name="Ovrebo C."/>
            <person name="Racz N."/>
            <person name="Riley R."/>
            <person name="Savchenko A."/>
            <person name="Shiryaev A."/>
            <person name="Soop K."/>
            <person name="Spirin V."/>
            <person name="Szebenyi C."/>
            <person name="Tomsovsky M."/>
            <person name="Tulloss R.E."/>
            <person name="Uehling J."/>
            <person name="Grigoriev I.V."/>
            <person name="Vagvolgyi C."/>
            <person name="Papp T."/>
            <person name="Martin F.M."/>
            <person name="Miettinen O."/>
            <person name="Hibbett D.S."/>
            <person name="Nagy L.G."/>
        </authorList>
    </citation>
    <scope>NUCLEOTIDE SEQUENCE [LARGE SCALE GENOMIC DNA]</scope>
    <source>
        <strain evidence="2 3">CBS 166.37</strain>
    </source>
</reference>
<dbReference type="OrthoDB" id="10251155at2759"/>
<gene>
    <name evidence="2" type="ORF">BDQ12DRAFT_680048</name>
</gene>
<sequence>MEEYVGYMSSMYICPHMPRRGQSLDKFSCGWRVANSRNCLACMFKSKETICHMLSIIWGALFDFIGVHFSVLVVL</sequence>
<name>A0A5C3MAI7_9AGAR</name>
<accession>A0A5C3MAI7</accession>
<proteinExistence type="predicted"/>
<feature type="transmembrane region" description="Helical" evidence="1">
    <location>
        <begin position="53"/>
        <end position="74"/>
    </location>
</feature>
<evidence type="ECO:0000256" key="1">
    <source>
        <dbReference type="SAM" id="Phobius"/>
    </source>
</evidence>
<keyword evidence="1" id="KW-0472">Membrane</keyword>
<dbReference type="AlphaFoldDB" id="A0A5C3MAI7"/>
<evidence type="ECO:0000313" key="2">
    <source>
        <dbReference type="EMBL" id="TFK40798.1"/>
    </source>
</evidence>
<keyword evidence="1" id="KW-1133">Transmembrane helix</keyword>
<feature type="non-terminal residue" evidence="2">
    <location>
        <position position="75"/>
    </location>
</feature>
<keyword evidence="3" id="KW-1185">Reference proteome</keyword>
<dbReference type="EMBL" id="ML213596">
    <property type="protein sequence ID" value="TFK40798.1"/>
    <property type="molecule type" value="Genomic_DNA"/>
</dbReference>
<protein>
    <submittedName>
        <fullName evidence="2">Uncharacterized protein</fullName>
    </submittedName>
</protein>
<keyword evidence="1" id="KW-0812">Transmembrane</keyword>
<evidence type="ECO:0000313" key="3">
    <source>
        <dbReference type="Proteomes" id="UP000308652"/>
    </source>
</evidence>
<dbReference type="Proteomes" id="UP000308652">
    <property type="component" value="Unassembled WGS sequence"/>
</dbReference>
<organism evidence="2 3">
    <name type="scientific">Crucibulum laeve</name>
    <dbReference type="NCBI Taxonomy" id="68775"/>
    <lineage>
        <taxon>Eukaryota</taxon>
        <taxon>Fungi</taxon>
        <taxon>Dikarya</taxon>
        <taxon>Basidiomycota</taxon>
        <taxon>Agaricomycotina</taxon>
        <taxon>Agaricomycetes</taxon>
        <taxon>Agaricomycetidae</taxon>
        <taxon>Agaricales</taxon>
        <taxon>Agaricineae</taxon>
        <taxon>Nidulariaceae</taxon>
        <taxon>Crucibulum</taxon>
    </lineage>
</organism>